<dbReference type="Pfam" id="PF04578">
    <property type="entry name" value="DUF594"/>
    <property type="match status" value="1"/>
</dbReference>
<feature type="transmembrane region" description="Helical" evidence="2">
    <location>
        <begin position="97"/>
        <end position="117"/>
    </location>
</feature>
<feature type="transmembrane region" description="Helical" evidence="2">
    <location>
        <begin position="334"/>
        <end position="352"/>
    </location>
</feature>
<sequence length="790" mass="88795">MGNMAYQQQLGSATLTTFSHHLRDLWNSPRGAVLRIEALTLVAITLSFFISAFGSCRRWSNQWILQKGFIAANGLFLSLGIYSIGLMQSSSVKSDMYPIWTVSLLGFLCYIDPITTASGPDNKTALWKMLYQLCLYCGYVMLMTISTISSDIGNVAICLLSAVTFMKGFHRSMALMLPSSMRNMIRDIPEERAQFYFRYPNDVAKLIVDMPLDVVGHRTSVYMGDVSTRRGEDNDLTSNLDACKDVCFSFSLSHLLQRRFLLIKEGDDDEDVLPMQMGEILIGNFEQVFKAVDVKWTNFERVFKAVEVELAFLYDIFFTSNAFLHYYEAKAASIWAFPSVIGICFVGVVAAIPGTRTNRHASPGTIIVDTTIADIIITEVILLSLALLTVFQLLCCWTSNWARVSFACDYVRNPQVKGIRRRMRQLKASLIKINLSDNYLWQNKLGQHSIIESASMGCCRQCCVEFLNFILGFSCLRKLKVFMKIFIIAPICSVCSVMLGLHYIGQVLREMLCDSNTGNAVELHADVKASIADFIGGLDSNEASRWASDLGSLEDTLKWHVATCYCELAQEHDDKGFLKCTDSEKAVAEKHHRVAMALSKYCAYLLVSAPRLLNESVESMKIVYNEVRQEVFTALRGKDDKLGAMELFTRVHGSTHTIFCSGVELGMGLRSQPTPVRWKAMAEFWVKTLVYNAPSCNNTEEHVQHLLQGGELITHLWALLYHAGIDLWHYNEPEWWGQWDANNFQGRPGKDHVHSLEPTQGLRIHAGDSPDLNTYAQQDGASSSQQPLSP</sequence>
<feature type="transmembrane region" description="Helical" evidence="2">
    <location>
        <begin position="32"/>
        <end position="56"/>
    </location>
</feature>
<feature type="transmembrane region" description="Helical" evidence="2">
    <location>
        <begin position="129"/>
        <end position="148"/>
    </location>
</feature>
<feature type="compositionally biased region" description="Polar residues" evidence="1">
    <location>
        <begin position="771"/>
        <end position="790"/>
    </location>
</feature>
<feature type="transmembrane region" description="Helical" evidence="2">
    <location>
        <begin position="68"/>
        <end position="85"/>
    </location>
</feature>
<feature type="transmembrane region" description="Helical" evidence="2">
    <location>
        <begin position="154"/>
        <end position="177"/>
    </location>
</feature>
<feature type="region of interest" description="Disordered" evidence="1">
    <location>
        <begin position="766"/>
        <end position="790"/>
    </location>
</feature>
<dbReference type="PANTHER" id="PTHR31325">
    <property type="entry name" value="OS01G0798800 PROTEIN-RELATED"/>
    <property type="match status" value="1"/>
</dbReference>
<organism evidence="4 5">
    <name type="scientific">Miscanthus lutarioriparius</name>
    <dbReference type="NCBI Taxonomy" id="422564"/>
    <lineage>
        <taxon>Eukaryota</taxon>
        <taxon>Viridiplantae</taxon>
        <taxon>Streptophyta</taxon>
        <taxon>Embryophyta</taxon>
        <taxon>Tracheophyta</taxon>
        <taxon>Spermatophyta</taxon>
        <taxon>Magnoliopsida</taxon>
        <taxon>Liliopsida</taxon>
        <taxon>Poales</taxon>
        <taxon>Poaceae</taxon>
        <taxon>PACMAD clade</taxon>
        <taxon>Panicoideae</taxon>
        <taxon>Andropogonodae</taxon>
        <taxon>Andropogoneae</taxon>
        <taxon>Saccharinae</taxon>
        <taxon>Miscanthus</taxon>
    </lineage>
</organism>
<feature type="transmembrane region" description="Helical" evidence="2">
    <location>
        <begin position="372"/>
        <end position="395"/>
    </location>
</feature>
<proteinExistence type="predicted"/>
<dbReference type="AlphaFoldDB" id="A0A811RFL8"/>
<evidence type="ECO:0000259" key="3">
    <source>
        <dbReference type="Pfam" id="PF13968"/>
    </source>
</evidence>
<evidence type="ECO:0000313" key="4">
    <source>
        <dbReference type="EMBL" id="CAD6268792.1"/>
    </source>
</evidence>
<keyword evidence="2" id="KW-1133">Transmembrane helix</keyword>
<accession>A0A811RFL8</accession>
<protein>
    <recommendedName>
        <fullName evidence="3">DUF4220 domain-containing protein</fullName>
    </recommendedName>
</protein>
<keyword evidence="2" id="KW-0472">Membrane</keyword>
<evidence type="ECO:0000313" key="5">
    <source>
        <dbReference type="Proteomes" id="UP000604825"/>
    </source>
</evidence>
<reference evidence="4" key="1">
    <citation type="submission" date="2020-10" db="EMBL/GenBank/DDBJ databases">
        <authorList>
            <person name="Han B."/>
            <person name="Lu T."/>
            <person name="Zhao Q."/>
            <person name="Huang X."/>
            <person name="Zhao Y."/>
        </authorList>
    </citation>
    <scope>NUCLEOTIDE SEQUENCE</scope>
</reference>
<dbReference type="Proteomes" id="UP000604825">
    <property type="component" value="Unassembled WGS sequence"/>
</dbReference>
<gene>
    <name evidence="4" type="ORF">NCGR_LOCUS52097</name>
</gene>
<feature type="domain" description="DUF4220" evidence="3">
    <location>
        <begin position="72"/>
        <end position="452"/>
    </location>
</feature>
<name>A0A811RFL8_9POAL</name>
<keyword evidence="5" id="KW-1185">Reference proteome</keyword>
<evidence type="ECO:0000256" key="1">
    <source>
        <dbReference type="SAM" id="MobiDB-lite"/>
    </source>
</evidence>
<evidence type="ECO:0000256" key="2">
    <source>
        <dbReference type="SAM" id="Phobius"/>
    </source>
</evidence>
<keyword evidence="2" id="KW-0812">Transmembrane</keyword>
<dbReference type="OrthoDB" id="627696at2759"/>
<dbReference type="InterPro" id="IPR007658">
    <property type="entry name" value="DUF594"/>
</dbReference>
<dbReference type="InterPro" id="IPR025315">
    <property type="entry name" value="DUF4220"/>
</dbReference>
<dbReference type="EMBL" id="CAJGYO010000014">
    <property type="protein sequence ID" value="CAD6268792.1"/>
    <property type="molecule type" value="Genomic_DNA"/>
</dbReference>
<comment type="caution">
    <text evidence="4">The sequence shown here is derived from an EMBL/GenBank/DDBJ whole genome shotgun (WGS) entry which is preliminary data.</text>
</comment>
<feature type="transmembrane region" description="Helical" evidence="2">
    <location>
        <begin position="481"/>
        <end position="504"/>
    </location>
</feature>
<dbReference type="Pfam" id="PF13968">
    <property type="entry name" value="DUF4220"/>
    <property type="match status" value="1"/>
</dbReference>